<sequence length="76" mass="8818">MLTDIKLTRYVLLEKTPINTKIIGIYTHAEALKYKDELDSKLTLKLISFYSYDIQGPFEIKNTCIVEEIINPLNII</sequence>
<reference evidence="1" key="1">
    <citation type="journal article" date="2020" name="Nature">
        <title>Giant virus diversity and host interactions through global metagenomics.</title>
        <authorList>
            <person name="Schulz F."/>
            <person name="Roux S."/>
            <person name="Paez-Espino D."/>
            <person name="Jungbluth S."/>
            <person name="Walsh D.A."/>
            <person name="Denef V.J."/>
            <person name="McMahon K.D."/>
            <person name="Konstantinidis K.T."/>
            <person name="Eloe-Fadrosh E.A."/>
            <person name="Kyrpides N.C."/>
            <person name="Woyke T."/>
        </authorList>
    </citation>
    <scope>NUCLEOTIDE SEQUENCE</scope>
    <source>
        <strain evidence="1">GVMAG-M-3300024302-11</strain>
    </source>
</reference>
<dbReference type="EMBL" id="MN740255">
    <property type="protein sequence ID" value="QHT96324.1"/>
    <property type="molecule type" value="Genomic_DNA"/>
</dbReference>
<organism evidence="1">
    <name type="scientific">viral metagenome</name>
    <dbReference type="NCBI Taxonomy" id="1070528"/>
    <lineage>
        <taxon>unclassified sequences</taxon>
        <taxon>metagenomes</taxon>
        <taxon>organismal metagenomes</taxon>
    </lineage>
</organism>
<name>A0A6C0IST7_9ZZZZ</name>
<dbReference type="AlphaFoldDB" id="A0A6C0IST7"/>
<protein>
    <submittedName>
        <fullName evidence="1">Uncharacterized protein</fullName>
    </submittedName>
</protein>
<proteinExistence type="predicted"/>
<accession>A0A6C0IST7</accession>
<evidence type="ECO:0000313" key="1">
    <source>
        <dbReference type="EMBL" id="QHT96324.1"/>
    </source>
</evidence>